<feature type="compositionally biased region" description="Polar residues" evidence="2">
    <location>
        <begin position="297"/>
        <end position="314"/>
    </location>
</feature>
<dbReference type="Pfam" id="PF08190">
    <property type="entry name" value="PIH1"/>
    <property type="match status" value="1"/>
</dbReference>
<dbReference type="OrthoDB" id="5135119at2759"/>
<proteinExistence type="inferred from homology"/>
<keyword evidence="5" id="KW-1185">Reference proteome</keyword>
<feature type="domain" description="PIH1 N-terminal" evidence="3">
    <location>
        <begin position="57"/>
        <end position="201"/>
    </location>
</feature>
<evidence type="ECO:0000313" key="4">
    <source>
        <dbReference type="EMBL" id="PRW57842.1"/>
    </source>
</evidence>
<comment type="caution">
    <text evidence="4">The sequence shown here is derived from an EMBL/GenBank/DDBJ whole genome shotgun (WGS) entry which is preliminary data.</text>
</comment>
<evidence type="ECO:0000256" key="2">
    <source>
        <dbReference type="SAM" id="MobiDB-lite"/>
    </source>
</evidence>
<dbReference type="STRING" id="3076.A0A2P6TUU7"/>
<sequence length="456" mass="46154">MNEPSSLASPAQLLQLLQQQGSAREGEGAPAVQELLEGARRLQAGAAPPLAADQVEVFPEPGFVIKTANEQGQKVFINVCGSTKLPLPGGWPKGQIPPEVKQHLEGGLGGDAPAAMRVPLCLGNVRIESDHRGVPCMVADCLVNSEMLERAGEYRPLKIFLIQLALAHTARQVGLELDPQYKLPKMRYKGGTPPPQFIRMHGQGSGSGSSGGGSGGGASPAATRTAAAVAKAAPAGQVGGSGSSTAASSKPLIAEVGSDGEEPPAFALLASKRQARQRQAATQRQQPAGATPQAQQESNAQQEGKAQPVAEQQSGAAVQLQPQIEYVGKPATEVCIRMQLPAAVAAAAQQDPETVATAVCAEMVRLEAPGCAPLEVRLPFAVSAAGGSVKLQAEAAGGGGGSGNGGGKGSGGSGAQLVLRLPYRPFGSVLEELRQAAGAAEGQPGGGGGGSLMDLD</sequence>
<dbReference type="InterPro" id="IPR012981">
    <property type="entry name" value="PIH1_N"/>
</dbReference>
<feature type="compositionally biased region" description="Gly residues" evidence="2">
    <location>
        <begin position="396"/>
        <end position="413"/>
    </location>
</feature>
<feature type="region of interest" description="Disordered" evidence="2">
    <location>
        <begin position="272"/>
        <end position="314"/>
    </location>
</feature>
<comment type="similarity">
    <text evidence="1">Belongs to the PIH1 family.</text>
</comment>
<feature type="compositionally biased region" description="Low complexity" evidence="2">
    <location>
        <begin position="277"/>
        <end position="296"/>
    </location>
</feature>
<organism evidence="4 5">
    <name type="scientific">Chlorella sorokiniana</name>
    <name type="common">Freshwater green alga</name>
    <dbReference type="NCBI Taxonomy" id="3076"/>
    <lineage>
        <taxon>Eukaryota</taxon>
        <taxon>Viridiplantae</taxon>
        <taxon>Chlorophyta</taxon>
        <taxon>core chlorophytes</taxon>
        <taxon>Trebouxiophyceae</taxon>
        <taxon>Chlorellales</taxon>
        <taxon>Chlorellaceae</taxon>
        <taxon>Chlorella clade</taxon>
        <taxon>Chlorella</taxon>
    </lineage>
</organism>
<protein>
    <submittedName>
        <fullName evidence="4">Cyclic nucleotide-gated ion channel 1</fullName>
    </submittedName>
</protein>
<feature type="compositionally biased region" description="Gly residues" evidence="2">
    <location>
        <begin position="443"/>
        <end position="456"/>
    </location>
</feature>
<dbReference type="InterPro" id="IPR050734">
    <property type="entry name" value="PIH1/Kintoun_subfamily"/>
</dbReference>
<evidence type="ECO:0000256" key="1">
    <source>
        <dbReference type="ARBA" id="ARBA00008511"/>
    </source>
</evidence>
<evidence type="ECO:0000313" key="5">
    <source>
        <dbReference type="Proteomes" id="UP000239899"/>
    </source>
</evidence>
<dbReference type="EMBL" id="LHPG02000006">
    <property type="protein sequence ID" value="PRW57842.1"/>
    <property type="molecule type" value="Genomic_DNA"/>
</dbReference>
<evidence type="ECO:0000259" key="3">
    <source>
        <dbReference type="Pfam" id="PF08190"/>
    </source>
</evidence>
<dbReference type="GO" id="GO:0005737">
    <property type="term" value="C:cytoplasm"/>
    <property type="evidence" value="ECO:0007669"/>
    <property type="project" value="TreeGrafter"/>
</dbReference>
<feature type="region of interest" description="Disordered" evidence="2">
    <location>
        <begin position="186"/>
        <end position="222"/>
    </location>
</feature>
<dbReference type="AlphaFoldDB" id="A0A2P6TUU7"/>
<feature type="region of interest" description="Disordered" evidence="2">
    <location>
        <begin position="394"/>
        <end position="413"/>
    </location>
</feature>
<dbReference type="PANTHER" id="PTHR22997:SF11">
    <property type="entry name" value="PIH1 N-TERMINAL DOMAIN-CONTAINING PROTEIN"/>
    <property type="match status" value="1"/>
</dbReference>
<dbReference type="Proteomes" id="UP000239899">
    <property type="component" value="Unassembled WGS sequence"/>
</dbReference>
<name>A0A2P6TUU7_CHLSO</name>
<feature type="region of interest" description="Disordered" evidence="2">
    <location>
        <begin position="435"/>
        <end position="456"/>
    </location>
</feature>
<gene>
    <name evidence="4" type="ORF">C2E21_3534</name>
</gene>
<dbReference type="PANTHER" id="PTHR22997">
    <property type="entry name" value="PIH1 DOMAIN-CONTAINING PROTEIN 1"/>
    <property type="match status" value="1"/>
</dbReference>
<feature type="compositionally biased region" description="Gly residues" evidence="2">
    <location>
        <begin position="203"/>
        <end position="218"/>
    </location>
</feature>
<reference evidence="4 5" key="1">
    <citation type="journal article" date="2018" name="Plant J.">
        <title>Genome sequences of Chlorella sorokiniana UTEX 1602 and Micractinium conductrix SAG 241.80: implications to maltose excretion by a green alga.</title>
        <authorList>
            <person name="Arriola M.B."/>
            <person name="Velmurugan N."/>
            <person name="Zhang Y."/>
            <person name="Plunkett M.H."/>
            <person name="Hondzo H."/>
            <person name="Barney B.M."/>
        </authorList>
    </citation>
    <scope>NUCLEOTIDE SEQUENCE [LARGE SCALE GENOMIC DNA]</scope>
    <source>
        <strain evidence="5">UTEX 1602</strain>
    </source>
</reference>
<accession>A0A2P6TUU7</accession>